<reference evidence="9" key="2">
    <citation type="submission" date="2024-04" db="EMBL/GenBank/DDBJ databases">
        <authorList>
            <person name="Chen Y."/>
            <person name="Shah S."/>
            <person name="Dougan E. K."/>
            <person name="Thang M."/>
            <person name="Chan C."/>
        </authorList>
    </citation>
    <scope>NUCLEOTIDE SEQUENCE [LARGE SCALE GENOMIC DNA]</scope>
</reference>
<feature type="compositionally biased region" description="Low complexity" evidence="6">
    <location>
        <begin position="906"/>
        <end position="920"/>
    </location>
</feature>
<dbReference type="InterPro" id="IPR021109">
    <property type="entry name" value="Peptidase_aspartic_dom_sf"/>
</dbReference>
<comment type="similarity">
    <text evidence="1 5">Belongs to the peptidase A1 family.</text>
</comment>
<feature type="compositionally biased region" description="Low complexity" evidence="6">
    <location>
        <begin position="837"/>
        <end position="846"/>
    </location>
</feature>
<dbReference type="InterPro" id="IPR001969">
    <property type="entry name" value="Aspartic_peptidase_AS"/>
</dbReference>
<dbReference type="EMBL" id="CAMXCT030006842">
    <property type="protein sequence ID" value="CAL4808230.1"/>
    <property type="molecule type" value="Genomic_DNA"/>
</dbReference>
<feature type="compositionally biased region" description="Low complexity" evidence="6">
    <location>
        <begin position="452"/>
        <end position="478"/>
    </location>
</feature>
<keyword evidence="2 5" id="KW-0645">Protease</keyword>
<gene>
    <name evidence="8" type="ORF">C1SCF055_LOCUS45293</name>
</gene>
<keyword evidence="3 5" id="KW-0064">Aspartyl protease</keyword>
<dbReference type="EMBL" id="CAMXCT020006842">
    <property type="protein sequence ID" value="CAL1174293.1"/>
    <property type="molecule type" value="Genomic_DNA"/>
</dbReference>
<feature type="compositionally biased region" description="Acidic residues" evidence="6">
    <location>
        <begin position="921"/>
        <end position="930"/>
    </location>
</feature>
<name>A0A9P1M6J9_9DINO</name>
<feature type="region of interest" description="Disordered" evidence="6">
    <location>
        <begin position="834"/>
        <end position="1018"/>
    </location>
</feature>
<evidence type="ECO:0000259" key="7">
    <source>
        <dbReference type="Pfam" id="PF00026"/>
    </source>
</evidence>
<dbReference type="GO" id="GO:0006508">
    <property type="term" value="P:proteolysis"/>
    <property type="evidence" value="ECO:0007669"/>
    <property type="project" value="UniProtKB-KW"/>
</dbReference>
<evidence type="ECO:0000256" key="2">
    <source>
        <dbReference type="ARBA" id="ARBA00022670"/>
    </source>
</evidence>
<dbReference type="Gene3D" id="2.40.70.10">
    <property type="entry name" value="Acid Proteases"/>
    <property type="match status" value="2"/>
</dbReference>
<dbReference type="AlphaFoldDB" id="A0A9P1M6J9"/>
<evidence type="ECO:0000313" key="9">
    <source>
        <dbReference type="EMBL" id="CAL1174293.1"/>
    </source>
</evidence>
<dbReference type="PANTHER" id="PTHR47966:SF51">
    <property type="entry name" value="BETA-SITE APP-CLEAVING ENZYME, ISOFORM A-RELATED"/>
    <property type="match status" value="1"/>
</dbReference>
<evidence type="ECO:0000256" key="6">
    <source>
        <dbReference type="SAM" id="MobiDB-lite"/>
    </source>
</evidence>
<accession>A0A9P1M6J9</accession>
<dbReference type="GO" id="GO:0004190">
    <property type="term" value="F:aspartic-type endopeptidase activity"/>
    <property type="evidence" value="ECO:0007669"/>
    <property type="project" value="UniProtKB-KW"/>
</dbReference>
<evidence type="ECO:0000313" key="8">
    <source>
        <dbReference type="EMBL" id="CAI4020918.1"/>
    </source>
</evidence>
<sequence>MGDKTGEGTVTLRVSKAQAQLSMLPAQGEVARWIAWPAGMLARWQTENMLLVQGFLLFLDLNKPFKVTYSLSVSSITSVDLADENEVAAPCLSIQIIVGGRQEAVHLHLADGPMATSWLRRLEVAMEVTKFTQTYLPLSMLSKTLEAWQLCNASSCAMADSQRQQDWSDLCSYVRTCAVQAWLMRRVSCRLNGFLHRICRLSDRRGASVVLASLGALHLARMRLWQRRVLQAFRALQRKEKGLSALQLCRWERDFMKSLLHCWFRAVEHNPVQGEDAVRRSRHLSWEIPLAAAAFHAWFRASAAAVLDRKQADLDVQLEKNVALLEDCQEVPVEMALRRMIRAVLRAQSRLQVHAYLALRGLKRRQNDNYFDKRVFGDFGVHSIENGQGAIVNPEAFLFTAVHADFDALLVDDCIDEAHASELELVKECQVELRQLRGVRSAKELPDKQEPETAVPENEATPAAATPESPATQTETAPVVEAKATCTSLENHGSFSSAKVGIGTPPQYFELVADTGSDNVIVQSCICKEQRFCPQEYGKCFRGTGRSSTFHIEMAHNEAGEEGLKGFVMSFGSGDILVVKSSDKVEVGDANAFMNQSLLLMVKQDLKIRGQFEGILGLGRPHRGDNASKMVPGFMKLAGIERFSMCFNDEGPGVLGLNEPRIKESLQSVGTVHWGLDFRGIAVGENAEPLSFCQEKKPDMDTACGLIPDSGTTLITGPQQDIEKLYEGICLQWPRCKDMHKALQAQLQSARSKGAQRNVIVGRMRAMLQAGSADIIHVYHDDEPEYYDDYDLGGGPDNSDEEYEIAPEYDEALEAAPEYDENFEAAPDYYEDLEAAPYDGSGPYDVGGPGPPDYQKGIVVSGAYDGPGPAYLPGPQGPGGPEPMYPKPDEYSGPGPQAPEPEEYAPEGPETEGPGPGYEAPENEEPEPADDVGPGPSYGGDLRVGYDKTLDIGPDEVEVEEVEGEAEPMEPTEPMEPESEAPEEAGATVEIPDAGGVPDSQIPTDSEEPESSAAQPGLPEEISLASTFVLLMKHCYTWLGNSTDLNTEMPDLSFKVAGMAGGKETLKLDPNSYTFLTTVPIIHKEVEYFLGYLPVEVITVRNEQVCLPAFSSMNYTTPKNGPVWIMGTPLFYSYKVQYDREPEPPTMSFGKGCGTCHDGKETPPSTRSAELIQQTTGVGRLRTLKTPPVARKIDPKMPL</sequence>
<evidence type="ECO:0000256" key="5">
    <source>
        <dbReference type="RuleBase" id="RU000454"/>
    </source>
</evidence>
<evidence type="ECO:0000256" key="3">
    <source>
        <dbReference type="ARBA" id="ARBA00022750"/>
    </source>
</evidence>
<feature type="domain" description="Peptidase A1" evidence="7">
    <location>
        <begin position="498"/>
        <end position="728"/>
    </location>
</feature>
<dbReference type="Proteomes" id="UP001152797">
    <property type="component" value="Unassembled WGS sequence"/>
</dbReference>
<dbReference type="SUPFAM" id="SSF50630">
    <property type="entry name" value="Acid proteases"/>
    <property type="match status" value="1"/>
</dbReference>
<evidence type="ECO:0000256" key="1">
    <source>
        <dbReference type="ARBA" id="ARBA00007447"/>
    </source>
</evidence>
<protein>
    <submittedName>
        <fullName evidence="10">Cathepsin D</fullName>
    </submittedName>
</protein>
<dbReference type="PRINTS" id="PR00792">
    <property type="entry name" value="PEPSIN"/>
</dbReference>
<dbReference type="OrthoDB" id="419358at2759"/>
<feature type="compositionally biased region" description="Pro residues" evidence="6">
    <location>
        <begin position="870"/>
        <end position="886"/>
    </location>
</feature>
<dbReference type="Pfam" id="PF00026">
    <property type="entry name" value="Asp"/>
    <property type="match status" value="1"/>
</dbReference>
<dbReference type="InterPro" id="IPR033121">
    <property type="entry name" value="PEPTIDASE_A1"/>
</dbReference>
<keyword evidence="11" id="KW-1185">Reference proteome</keyword>
<evidence type="ECO:0000313" key="11">
    <source>
        <dbReference type="Proteomes" id="UP001152797"/>
    </source>
</evidence>
<keyword evidence="4 5" id="KW-0378">Hydrolase</keyword>
<dbReference type="InterPro" id="IPR034164">
    <property type="entry name" value="Pepsin-like_dom"/>
</dbReference>
<organism evidence="8">
    <name type="scientific">Cladocopium goreaui</name>
    <dbReference type="NCBI Taxonomy" id="2562237"/>
    <lineage>
        <taxon>Eukaryota</taxon>
        <taxon>Sar</taxon>
        <taxon>Alveolata</taxon>
        <taxon>Dinophyceae</taxon>
        <taxon>Suessiales</taxon>
        <taxon>Symbiodiniaceae</taxon>
        <taxon>Cladocopium</taxon>
    </lineage>
</organism>
<proteinExistence type="inferred from homology"/>
<dbReference type="InterPro" id="IPR001461">
    <property type="entry name" value="Aspartic_peptidase_A1"/>
</dbReference>
<dbReference type="CDD" id="cd05471">
    <property type="entry name" value="pepsin_like"/>
    <property type="match status" value="1"/>
</dbReference>
<feature type="region of interest" description="Disordered" evidence="6">
    <location>
        <begin position="442"/>
        <end position="478"/>
    </location>
</feature>
<reference evidence="8" key="1">
    <citation type="submission" date="2022-10" db="EMBL/GenBank/DDBJ databases">
        <authorList>
            <person name="Chen Y."/>
            <person name="Dougan E. K."/>
            <person name="Chan C."/>
            <person name="Rhodes N."/>
            <person name="Thang M."/>
        </authorList>
    </citation>
    <scope>NUCLEOTIDE SEQUENCE</scope>
</reference>
<comment type="caution">
    <text evidence="8">The sequence shown here is derived from an EMBL/GenBank/DDBJ whole genome shotgun (WGS) entry which is preliminary data.</text>
</comment>
<dbReference type="PROSITE" id="PS00141">
    <property type="entry name" value="ASP_PROTEASE"/>
    <property type="match status" value="1"/>
</dbReference>
<feature type="compositionally biased region" description="Basic and acidic residues" evidence="6">
    <location>
        <begin position="442"/>
        <end position="451"/>
    </location>
</feature>
<dbReference type="PANTHER" id="PTHR47966">
    <property type="entry name" value="BETA-SITE APP-CLEAVING ENZYME, ISOFORM A-RELATED"/>
    <property type="match status" value="1"/>
</dbReference>
<dbReference type="EMBL" id="CAMXCT010006842">
    <property type="protein sequence ID" value="CAI4020918.1"/>
    <property type="molecule type" value="Genomic_DNA"/>
</dbReference>
<feature type="compositionally biased region" description="Acidic residues" evidence="6">
    <location>
        <begin position="953"/>
        <end position="983"/>
    </location>
</feature>
<evidence type="ECO:0000256" key="4">
    <source>
        <dbReference type="ARBA" id="ARBA00022801"/>
    </source>
</evidence>
<evidence type="ECO:0000313" key="10">
    <source>
        <dbReference type="EMBL" id="CAL4808230.1"/>
    </source>
</evidence>